<feature type="transmembrane region" description="Helical" evidence="14">
    <location>
        <begin position="47"/>
        <end position="66"/>
    </location>
</feature>
<evidence type="ECO:0000256" key="5">
    <source>
        <dbReference type="ARBA" id="ARBA00022847"/>
    </source>
</evidence>
<keyword evidence="9" id="KW-0406">Ion transport</keyword>
<evidence type="ECO:0000256" key="11">
    <source>
        <dbReference type="ARBA" id="ARBA00023180"/>
    </source>
</evidence>
<dbReference type="InterPro" id="IPR038377">
    <property type="entry name" value="Na/Glc_symporter_sf"/>
</dbReference>
<evidence type="ECO:0000256" key="2">
    <source>
        <dbReference type="ARBA" id="ARBA00006434"/>
    </source>
</evidence>
<feature type="transmembrane region" description="Helical" evidence="14">
    <location>
        <begin position="185"/>
        <end position="203"/>
    </location>
</feature>
<evidence type="ECO:0000256" key="7">
    <source>
        <dbReference type="ARBA" id="ARBA00022989"/>
    </source>
</evidence>
<keyword evidence="12" id="KW-0739">Sodium transport</keyword>
<evidence type="ECO:0000256" key="14">
    <source>
        <dbReference type="SAM" id="Phobius"/>
    </source>
</evidence>
<keyword evidence="16" id="KW-1185">Reference proteome</keyword>
<dbReference type="PANTHER" id="PTHR45897">
    <property type="entry name" value="HIGH-AFFINITY CHOLINE TRANSPORTER 1"/>
    <property type="match status" value="1"/>
</dbReference>
<dbReference type="GO" id="GO:0008292">
    <property type="term" value="P:acetylcholine biosynthetic process"/>
    <property type="evidence" value="ECO:0007669"/>
    <property type="project" value="TreeGrafter"/>
</dbReference>
<keyword evidence="6" id="KW-0530">Neurotransmitter biosynthesis</keyword>
<reference evidence="15" key="1">
    <citation type="journal article" date="2021" name="Genome Biol. Evol.">
        <title>A High-Quality Reference Genome for a Parasitic Bivalve with Doubly Uniparental Inheritance (Bivalvia: Unionida).</title>
        <authorList>
            <person name="Smith C.H."/>
        </authorList>
    </citation>
    <scope>NUCLEOTIDE SEQUENCE</scope>
    <source>
        <strain evidence="15">CHS0354</strain>
    </source>
</reference>
<evidence type="ECO:0000256" key="9">
    <source>
        <dbReference type="ARBA" id="ARBA00023065"/>
    </source>
</evidence>
<keyword evidence="10 14" id="KW-0472">Membrane</keyword>
<dbReference type="Gene3D" id="1.20.1730.10">
    <property type="entry name" value="Sodium/glucose cotransporter"/>
    <property type="match status" value="1"/>
</dbReference>
<evidence type="ECO:0000256" key="4">
    <source>
        <dbReference type="ARBA" id="ARBA00022692"/>
    </source>
</evidence>
<reference evidence="15" key="3">
    <citation type="submission" date="2023-05" db="EMBL/GenBank/DDBJ databases">
        <authorList>
            <person name="Smith C.H."/>
        </authorList>
    </citation>
    <scope>NUCLEOTIDE SEQUENCE</scope>
    <source>
        <strain evidence="15">CHS0354</strain>
        <tissue evidence="15">Mantle</tissue>
    </source>
</reference>
<feature type="transmembrane region" description="Helical" evidence="14">
    <location>
        <begin position="466"/>
        <end position="487"/>
    </location>
</feature>
<feature type="transmembrane region" description="Helical" evidence="14">
    <location>
        <begin position="260"/>
        <end position="286"/>
    </location>
</feature>
<keyword evidence="3" id="KW-0813">Transport</keyword>
<dbReference type="GO" id="GO:0005886">
    <property type="term" value="C:plasma membrane"/>
    <property type="evidence" value="ECO:0007669"/>
    <property type="project" value="TreeGrafter"/>
</dbReference>
<evidence type="ECO:0000313" key="15">
    <source>
        <dbReference type="EMBL" id="KAK3587715.1"/>
    </source>
</evidence>
<feature type="transmembrane region" description="Helical" evidence="14">
    <location>
        <begin position="120"/>
        <end position="145"/>
    </location>
</feature>
<feature type="transmembrane region" description="Helical" evidence="14">
    <location>
        <begin position="78"/>
        <end position="99"/>
    </location>
</feature>
<feature type="transmembrane region" description="Helical" evidence="14">
    <location>
        <begin position="423"/>
        <end position="446"/>
    </location>
</feature>
<name>A0AAE0VST2_9BIVA</name>
<dbReference type="PROSITE" id="PS50283">
    <property type="entry name" value="NA_SOLUT_SYMP_3"/>
    <property type="match status" value="1"/>
</dbReference>
<feature type="transmembrane region" description="Helical" evidence="14">
    <location>
        <begin position="151"/>
        <end position="173"/>
    </location>
</feature>
<evidence type="ECO:0000256" key="8">
    <source>
        <dbReference type="ARBA" id="ARBA00023053"/>
    </source>
</evidence>
<evidence type="ECO:0000313" key="16">
    <source>
        <dbReference type="Proteomes" id="UP001195483"/>
    </source>
</evidence>
<protein>
    <submittedName>
        <fullName evidence="15">Uncharacterized protein</fullName>
    </submittedName>
</protein>
<dbReference type="AlphaFoldDB" id="A0AAE0VST2"/>
<dbReference type="InterPro" id="IPR001734">
    <property type="entry name" value="Na/solute_symporter"/>
</dbReference>
<reference evidence="15" key="2">
    <citation type="journal article" date="2021" name="Genome Biol. Evol.">
        <title>Developing a high-quality reference genome for a parasitic bivalve with doubly uniparental inheritance (Bivalvia: Unionida).</title>
        <authorList>
            <person name="Smith C.H."/>
        </authorList>
    </citation>
    <scope>NUCLEOTIDE SEQUENCE</scope>
    <source>
        <strain evidence="15">CHS0354</strain>
        <tissue evidence="15">Mantle</tissue>
    </source>
</reference>
<feature type="transmembrane region" description="Helical" evidence="14">
    <location>
        <begin position="6"/>
        <end position="26"/>
    </location>
</feature>
<comment type="similarity">
    <text evidence="2 13">Belongs to the sodium:solute symporter (SSF) (TC 2.A.21) family.</text>
</comment>
<organism evidence="15 16">
    <name type="scientific">Potamilus streckersoni</name>
    <dbReference type="NCBI Taxonomy" id="2493646"/>
    <lineage>
        <taxon>Eukaryota</taxon>
        <taxon>Metazoa</taxon>
        <taxon>Spiralia</taxon>
        <taxon>Lophotrochozoa</taxon>
        <taxon>Mollusca</taxon>
        <taxon>Bivalvia</taxon>
        <taxon>Autobranchia</taxon>
        <taxon>Heteroconchia</taxon>
        <taxon>Palaeoheterodonta</taxon>
        <taxon>Unionida</taxon>
        <taxon>Unionoidea</taxon>
        <taxon>Unionidae</taxon>
        <taxon>Ambleminae</taxon>
        <taxon>Lampsilini</taxon>
        <taxon>Potamilus</taxon>
    </lineage>
</organism>
<dbReference type="GO" id="GO:0005307">
    <property type="term" value="F:choline:sodium symporter activity"/>
    <property type="evidence" value="ECO:0007669"/>
    <property type="project" value="TreeGrafter"/>
</dbReference>
<dbReference type="PANTHER" id="PTHR45897:SF4">
    <property type="entry name" value="HIGH-AFFINITY CHOLINE TRANSPORTER 1"/>
    <property type="match status" value="1"/>
</dbReference>
<keyword evidence="8" id="KW-0915">Sodium</keyword>
<keyword evidence="4 14" id="KW-0812">Transmembrane</keyword>
<sequence length="539" mass="58396">MAINLAGLLTLMGFYIFILVVGILASRRKKNQGTSLMVSSIVADRDINVIVGIFTMTATTVGGGYINGTAESIATWGLVWTLAPFGIFIGLILGGAIFAKKMRDQQYLTMLDPFQEQYNSLVVFLMYLATLCGDVFWTASILSALGTSLSVIININLSIAVCTSAAVTILYTMIGQMISVAYTDIAQLILITFGLVLSVPFVLTNSEVGDIGQYKYQWLGSVDGRMSGQWIDLFIAMTFGTIPWQSYFQRVLSVRSGQQAQVLSMVGAVSALVLVTPSLLIGAAAVSANWNSTSLGMSPVLAGKASMVLPYVLHEFTPQPVAILGLGAISAAVMSSMDSAILGSSSMFTHNIYRQLFRKQASDMELIWVQRLSIFVIGAMATVISIFVPVIYGLFILAADVVFVIVLPQLICAVFFKFTNSYGATLGFAVGLLLRLGAGEMTLNFPEFIRYPGFNVSDGQLFPFRTFAMVVSFLIICIVSVVTNFVFKRGYAPEKCDILGCVVKSRNMYALATRKNLENNLLTSSVNTQHSDLSQNTSL</sequence>
<dbReference type="CDD" id="cd11474">
    <property type="entry name" value="SLC5sbd_CHT"/>
    <property type="match status" value="1"/>
</dbReference>
<evidence type="ECO:0000256" key="1">
    <source>
        <dbReference type="ARBA" id="ARBA00004141"/>
    </source>
</evidence>
<gene>
    <name evidence="15" type="ORF">CHS0354_042506</name>
</gene>
<feature type="transmembrane region" description="Helical" evidence="14">
    <location>
        <begin position="366"/>
        <end position="388"/>
    </location>
</feature>
<keyword evidence="7 14" id="KW-1133">Transmembrane helix</keyword>
<feature type="transmembrane region" description="Helical" evidence="14">
    <location>
        <begin position="321"/>
        <end position="345"/>
    </location>
</feature>
<feature type="transmembrane region" description="Helical" evidence="14">
    <location>
        <begin position="230"/>
        <end position="248"/>
    </location>
</feature>
<keyword evidence="11" id="KW-0325">Glycoprotein</keyword>
<dbReference type="EMBL" id="JAEAOA010002355">
    <property type="protein sequence ID" value="KAK3587715.1"/>
    <property type="molecule type" value="Genomic_DNA"/>
</dbReference>
<proteinExistence type="inferred from homology"/>
<comment type="subcellular location">
    <subcellularLocation>
        <location evidence="1">Membrane</location>
        <topology evidence="1">Multi-pass membrane protein</topology>
    </subcellularLocation>
</comment>
<accession>A0AAE0VST2</accession>
<keyword evidence="5" id="KW-0769">Symport</keyword>
<feature type="transmembrane region" description="Helical" evidence="14">
    <location>
        <begin position="394"/>
        <end position="416"/>
    </location>
</feature>
<comment type="caution">
    <text evidence="15">The sequence shown here is derived from an EMBL/GenBank/DDBJ whole genome shotgun (WGS) entry which is preliminary data.</text>
</comment>
<dbReference type="Proteomes" id="UP001195483">
    <property type="component" value="Unassembled WGS sequence"/>
</dbReference>
<evidence type="ECO:0000256" key="12">
    <source>
        <dbReference type="ARBA" id="ARBA00023201"/>
    </source>
</evidence>
<evidence type="ECO:0000256" key="3">
    <source>
        <dbReference type="ARBA" id="ARBA00022448"/>
    </source>
</evidence>
<dbReference type="Pfam" id="PF00474">
    <property type="entry name" value="SSF"/>
    <property type="match status" value="1"/>
</dbReference>
<dbReference type="InterPro" id="IPR052244">
    <property type="entry name" value="Choline_transporter"/>
</dbReference>
<evidence type="ECO:0000256" key="10">
    <source>
        <dbReference type="ARBA" id="ARBA00023136"/>
    </source>
</evidence>
<evidence type="ECO:0000256" key="6">
    <source>
        <dbReference type="ARBA" id="ARBA00022979"/>
    </source>
</evidence>
<evidence type="ECO:0000256" key="13">
    <source>
        <dbReference type="RuleBase" id="RU362091"/>
    </source>
</evidence>